<dbReference type="AlphaFoldDB" id="I0EL72"/>
<evidence type="ECO:0000313" key="2">
    <source>
        <dbReference type="Proteomes" id="UP000005010"/>
    </source>
</evidence>
<sequence>MDNKDDKIDEEFILEPIGAIRSDQIRDYFNICDEILSQKSNPSITNILLERKHTLHFCSNRTRIDFVPKHIQSYLINTMKKYHFTYRGEIRSGISFHQTCSGSNNYKNLKECVEELMHNPLVGMGETKIAILSLSW</sequence>
<protein>
    <submittedName>
        <fullName evidence="1">Uncharacterized protein</fullName>
    </submittedName>
</protein>
<dbReference type="KEGG" id="hce:HCW_02030"/>
<keyword evidence="2" id="KW-1185">Reference proteome</keyword>
<accession>I0EL72</accession>
<dbReference type="HOGENOM" id="CLU_1882876_0_0_7"/>
<dbReference type="EMBL" id="CP003479">
    <property type="protein sequence ID" value="AFI03691.1"/>
    <property type="molecule type" value="Genomic_DNA"/>
</dbReference>
<organism evidence="1 2">
    <name type="scientific">Helicobacter cetorum (strain ATCC BAA-429 / MIT 00-7128)</name>
    <dbReference type="NCBI Taxonomy" id="182217"/>
    <lineage>
        <taxon>Bacteria</taxon>
        <taxon>Pseudomonadati</taxon>
        <taxon>Campylobacterota</taxon>
        <taxon>Epsilonproteobacteria</taxon>
        <taxon>Campylobacterales</taxon>
        <taxon>Helicobacteraceae</taxon>
        <taxon>Helicobacter</taxon>
    </lineage>
</organism>
<dbReference type="Proteomes" id="UP000005010">
    <property type="component" value="Chromosome"/>
</dbReference>
<reference evidence="2" key="1">
    <citation type="submission" date="2012-04" db="EMBL/GenBank/DDBJ databases">
        <title>Complete genome sequence of Helicobacter cetorum strain MIT 00-7128.</title>
        <authorList>
            <person name="Kersulyte D."/>
            <person name="Berg D.E."/>
        </authorList>
    </citation>
    <scope>NUCLEOTIDE SEQUENCE [LARGE SCALE GENOMIC DNA]</scope>
    <source>
        <strain evidence="2">MIT 00-7128</strain>
    </source>
</reference>
<dbReference type="RefSeq" id="WP_014660563.1">
    <property type="nucleotide sequence ID" value="NC_017737.1"/>
</dbReference>
<proteinExistence type="predicted"/>
<gene>
    <name evidence="1" type="ordered locus">HCW_02030</name>
</gene>
<name>I0EL72_HELC0</name>
<dbReference type="STRING" id="182217.HCW_02030"/>
<evidence type="ECO:0000313" key="1">
    <source>
        <dbReference type="EMBL" id="AFI03691.1"/>
    </source>
</evidence>